<evidence type="ECO:0000313" key="3">
    <source>
        <dbReference type="Proteomes" id="UP000577408"/>
    </source>
</evidence>
<evidence type="ECO:0000313" key="4">
    <source>
        <dbReference type="Proteomes" id="UP000581408"/>
    </source>
</evidence>
<accession>A0A7H0KAJ0</accession>
<dbReference type="Proteomes" id="UP000577408">
    <property type="component" value="Unassembled WGS sequence"/>
</dbReference>
<comment type="caution">
    <text evidence="2">The sequence shown here is derived from an EMBL/GenBank/DDBJ whole genome shotgun (WGS) entry which is preliminary data.</text>
</comment>
<dbReference type="EMBL" id="JABFEE010000001">
    <property type="protein sequence ID" value="MBA1834252.1"/>
    <property type="molecule type" value="Genomic_DNA"/>
</dbReference>
<dbReference type="EMBL" id="JABFED010000001">
    <property type="protein sequence ID" value="MBA1836357.1"/>
    <property type="molecule type" value="Genomic_DNA"/>
</dbReference>
<organism evidence="2 3">
    <name type="scientific">Corynebacterium wankanglinii</name>
    <dbReference type="NCBI Taxonomy" id="2735136"/>
    <lineage>
        <taxon>Bacteria</taxon>
        <taxon>Bacillati</taxon>
        <taxon>Actinomycetota</taxon>
        <taxon>Actinomycetes</taxon>
        <taxon>Mycobacteriales</taxon>
        <taxon>Corynebacteriaceae</taxon>
        <taxon>Corynebacterium</taxon>
    </lineage>
</organism>
<dbReference type="Proteomes" id="UP000581408">
    <property type="component" value="Unassembled WGS sequence"/>
</dbReference>
<dbReference type="AlphaFoldDB" id="A0A7H0KAJ0"/>
<proteinExistence type="predicted"/>
<evidence type="ECO:0000313" key="2">
    <source>
        <dbReference type="EMBL" id="MBA1836357.1"/>
    </source>
</evidence>
<dbReference type="RefSeq" id="WP_181191093.1">
    <property type="nucleotide sequence ID" value="NZ_JABFED010000001.1"/>
</dbReference>
<keyword evidence="3" id="KW-1185">Reference proteome</keyword>
<protein>
    <submittedName>
        <fullName evidence="2">Uncharacterized protein</fullName>
    </submittedName>
</protein>
<sequence>MDEVTPEEMRKAQDFERGWSDERIRAAEVSWGPGLVDMLPPALAERVQARAREEGTSDLSIIEAAIAHYLDTSAA</sequence>
<evidence type="ECO:0000313" key="1">
    <source>
        <dbReference type="EMBL" id="MBA1834252.1"/>
    </source>
</evidence>
<gene>
    <name evidence="2" type="ORF">HMA55_00205</name>
    <name evidence="1" type="ORF">HMC16_00665</name>
</gene>
<accession>A0A838CH89</accession>
<name>A0A7H0KAJ0_9CORY</name>
<reference evidence="3 4" key="1">
    <citation type="submission" date="2020-05" db="EMBL/GenBank/DDBJ databases">
        <title>Descriptions of Corynebacterium xxxx sp. nov., Corynebacterium yyyy sp. nov. and Corynebacterium zzzz sp. nov.</title>
        <authorList>
            <person name="Zhang G."/>
        </authorList>
    </citation>
    <scope>NUCLEOTIDE SEQUENCE [LARGE SCALE GENOMIC DNA]</scope>
    <source>
        <strain evidence="2">Zg-913</strain>
        <strain evidence="3">zg-913</strain>
        <strain evidence="4">zg-915</strain>
        <strain evidence="1">Zg-915</strain>
    </source>
</reference>